<dbReference type="OrthoDB" id="2505141at2759"/>
<reference evidence="1" key="1">
    <citation type="submission" date="2021-03" db="EMBL/GenBank/DDBJ databases">
        <title>Draft genome sequence of rust myrtle Austropuccinia psidii MF-1, a brazilian biotype.</title>
        <authorList>
            <person name="Quecine M.C."/>
            <person name="Pachon D.M.R."/>
            <person name="Bonatelli M.L."/>
            <person name="Correr F.H."/>
            <person name="Franceschini L.M."/>
            <person name="Leite T.F."/>
            <person name="Margarido G.R.A."/>
            <person name="Almeida C.A."/>
            <person name="Ferrarezi J.A."/>
            <person name="Labate C.A."/>
        </authorList>
    </citation>
    <scope>NUCLEOTIDE SEQUENCE</scope>
    <source>
        <strain evidence="1">MF-1</strain>
    </source>
</reference>
<dbReference type="AlphaFoldDB" id="A0A9Q3GQP5"/>
<dbReference type="Proteomes" id="UP000765509">
    <property type="component" value="Unassembled WGS sequence"/>
</dbReference>
<sequence>MNRFCRLQRLEIQNDLNFLDESKKAEVKKTIIIDDKAYNEILVFLQNTVPDLRPYYYFPHPENAKVLFNEVTEIKSLDIRGRNISKNKPNNMIEYRRKENKAYGCVAQIIKFCGDVDFTIIKVVCAKEVESDFRVNEIWKRLNVFQATLSGHEYILVDSQLTPIAYRTLPAWSLGQSKPTYLLNPTSSVAAPLLNTESLMHMEID</sequence>
<protein>
    <submittedName>
        <fullName evidence="1">Uncharacterized protein</fullName>
    </submittedName>
</protein>
<proteinExistence type="predicted"/>
<gene>
    <name evidence="1" type="ORF">O181_015332</name>
</gene>
<keyword evidence="2" id="KW-1185">Reference proteome</keyword>
<accession>A0A9Q3GQP5</accession>
<evidence type="ECO:0000313" key="2">
    <source>
        <dbReference type="Proteomes" id="UP000765509"/>
    </source>
</evidence>
<name>A0A9Q3GQP5_9BASI</name>
<dbReference type="EMBL" id="AVOT02004177">
    <property type="protein sequence ID" value="MBW0475617.1"/>
    <property type="molecule type" value="Genomic_DNA"/>
</dbReference>
<organism evidence="1 2">
    <name type="scientific">Austropuccinia psidii MF-1</name>
    <dbReference type="NCBI Taxonomy" id="1389203"/>
    <lineage>
        <taxon>Eukaryota</taxon>
        <taxon>Fungi</taxon>
        <taxon>Dikarya</taxon>
        <taxon>Basidiomycota</taxon>
        <taxon>Pucciniomycotina</taxon>
        <taxon>Pucciniomycetes</taxon>
        <taxon>Pucciniales</taxon>
        <taxon>Sphaerophragmiaceae</taxon>
        <taxon>Austropuccinia</taxon>
    </lineage>
</organism>
<comment type="caution">
    <text evidence="1">The sequence shown here is derived from an EMBL/GenBank/DDBJ whole genome shotgun (WGS) entry which is preliminary data.</text>
</comment>
<evidence type="ECO:0000313" key="1">
    <source>
        <dbReference type="EMBL" id="MBW0475617.1"/>
    </source>
</evidence>